<evidence type="ECO:0000256" key="1">
    <source>
        <dbReference type="SAM" id="SignalP"/>
    </source>
</evidence>
<feature type="chain" id="PRO_5011550209" evidence="1">
    <location>
        <begin position="24"/>
        <end position="132"/>
    </location>
</feature>
<reference evidence="2 3" key="1">
    <citation type="submission" date="2016-10" db="EMBL/GenBank/DDBJ databases">
        <authorList>
            <person name="de Groot N.N."/>
        </authorList>
    </citation>
    <scope>NUCLEOTIDE SEQUENCE [LARGE SCALE GENOMIC DNA]</scope>
    <source>
        <strain evidence="2 3">CGMCC 1.9157</strain>
    </source>
</reference>
<accession>A0A1I5HEC4</accession>
<keyword evidence="3" id="KW-1185">Reference proteome</keyword>
<feature type="signal peptide" evidence="1">
    <location>
        <begin position="1"/>
        <end position="23"/>
    </location>
</feature>
<name>A0A1I5HEC4_9HYPH</name>
<keyword evidence="1" id="KW-0732">Signal</keyword>
<sequence>MKHHFFSLAGALLLSAFTGAASAAVLPECDSSSILSRVDSKLAIAESNVIQSGDPIITLDHVRHAKTQDLSEPYFPRRFCQATGYTQQGNKKTIYYLIEAKAGFAGYSYNVEACILGRDPWRVYGAYCRSLR</sequence>
<dbReference type="EMBL" id="FOVR01000006">
    <property type="protein sequence ID" value="SFO46529.1"/>
    <property type="molecule type" value="Genomic_DNA"/>
</dbReference>
<dbReference type="OrthoDB" id="9808546at2"/>
<organism evidence="2 3">
    <name type="scientific">Cohaesibacter marisflavi</name>
    <dbReference type="NCBI Taxonomy" id="655353"/>
    <lineage>
        <taxon>Bacteria</taxon>
        <taxon>Pseudomonadati</taxon>
        <taxon>Pseudomonadota</taxon>
        <taxon>Alphaproteobacteria</taxon>
        <taxon>Hyphomicrobiales</taxon>
        <taxon>Cohaesibacteraceae</taxon>
    </lineage>
</organism>
<dbReference type="AlphaFoldDB" id="A0A1I5HEC4"/>
<dbReference type="STRING" id="655353.SAMN04488056_106188"/>
<evidence type="ECO:0000313" key="3">
    <source>
        <dbReference type="Proteomes" id="UP000199236"/>
    </source>
</evidence>
<dbReference type="RefSeq" id="WP_090073048.1">
    <property type="nucleotide sequence ID" value="NZ_FOVR01000006.1"/>
</dbReference>
<proteinExistence type="predicted"/>
<dbReference type="Proteomes" id="UP000199236">
    <property type="component" value="Unassembled WGS sequence"/>
</dbReference>
<protein>
    <submittedName>
        <fullName evidence="2">Uncharacterized protein</fullName>
    </submittedName>
</protein>
<gene>
    <name evidence="2" type="ORF">SAMN04488056_106188</name>
</gene>
<evidence type="ECO:0000313" key="2">
    <source>
        <dbReference type="EMBL" id="SFO46529.1"/>
    </source>
</evidence>